<comment type="caution">
    <text evidence="3">The sequence shown here is derived from an EMBL/GenBank/DDBJ whole genome shotgun (WGS) entry which is preliminary data.</text>
</comment>
<keyword evidence="3" id="KW-0540">Nuclease</keyword>
<dbReference type="SUPFAM" id="SSF52980">
    <property type="entry name" value="Restriction endonuclease-like"/>
    <property type="match status" value="1"/>
</dbReference>
<dbReference type="Pfam" id="PF14338">
    <property type="entry name" value="Mrr_N"/>
    <property type="match status" value="1"/>
</dbReference>
<sequence length="310" mass="35227">MSDLKNDIPDFQSIMLPMLKLLEDGAPKSLNEVMRLLSKHFNLTEAHLKIQVPSKQMGLFRNRVGWTRSYLKKAGLIKYPDRGVYQITDVGKSFLAKNPQKLRMKQLEQFPDYQEWRKTFNKGNSKPKTVTSEISEEQTPEEVLATTVEQLNNELASELLDKLKENSFQYFERFVIQLLQKMGYGDFNKDSSAHTGQTGDQGIDGIISQDRLGLENVYIQAKRFTNNSVGSPEIRNFIGSLALQGVNKGVFLTTSRFSSSAIQTALDSKQQKIVLIDGKELSELAIEYNLGVQIADTIEIKKIDLDYFEE</sequence>
<dbReference type="Gene3D" id="1.10.10.10">
    <property type="entry name" value="Winged helix-like DNA-binding domain superfamily/Winged helix DNA-binding domain"/>
    <property type="match status" value="1"/>
</dbReference>
<feature type="domain" description="Restriction endonuclease type IV Mrr" evidence="1">
    <location>
        <begin position="164"/>
        <end position="284"/>
    </location>
</feature>
<accession>A0ABT5XUI8</accession>
<dbReference type="InterPro" id="IPR052906">
    <property type="entry name" value="Type_IV_Methyl-Rstrct_Enzyme"/>
</dbReference>
<dbReference type="InterPro" id="IPR011856">
    <property type="entry name" value="tRNA_endonuc-like_dom_sf"/>
</dbReference>
<keyword evidence="4" id="KW-1185">Reference proteome</keyword>
<dbReference type="PANTHER" id="PTHR30015:SF7">
    <property type="entry name" value="TYPE IV METHYL-DIRECTED RESTRICTION ENZYME ECOKMRR"/>
    <property type="match status" value="1"/>
</dbReference>
<evidence type="ECO:0000259" key="2">
    <source>
        <dbReference type="Pfam" id="PF14338"/>
    </source>
</evidence>
<dbReference type="InterPro" id="IPR007560">
    <property type="entry name" value="Restrct_endonuc_IV_Mrr"/>
</dbReference>
<dbReference type="GO" id="GO:0016787">
    <property type="term" value="F:hydrolase activity"/>
    <property type="evidence" value="ECO:0007669"/>
    <property type="project" value="UniProtKB-KW"/>
</dbReference>
<dbReference type="RefSeq" id="WP_275614121.1">
    <property type="nucleotide sequence ID" value="NZ_JARFVB010000001.1"/>
</dbReference>
<dbReference type="EC" id="3.1.21.-" evidence="3"/>
<dbReference type="GO" id="GO:0004519">
    <property type="term" value="F:endonuclease activity"/>
    <property type="evidence" value="ECO:0007669"/>
    <property type="project" value="UniProtKB-KW"/>
</dbReference>
<evidence type="ECO:0000313" key="3">
    <source>
        <dbReference type="EMBL" id="MDF0714843.1"/>
    </source>
</evidence>
<name>A0ABT5XUI8_9FLAO</name>
<dbReference type="InterPro" id="IPR025745">
    <property type="entry name" value="Mrr-like_N_dom"/>
</dbReference>
<gene>
    <name evidence="3" type="ORF">PY092_01680</name>
</gene>
<feature type="domain" description="Restriction system protein Mrr-like N-terminal" evidence="2">
    <location>
        <begin position="11"/>
        <end position="96"/>
    </location>
</feature>
<dbReference type="Pfam" id="PF04471">
    <property type="entry name" value="Mrr_cat"/>
    <property type="match status" value="1"/>
</dbReference>
<organism evidence="3 4">
    <name type="scientific">Flagellimonas yonaguniensis</name>
    <dbReference type="NCBI Taxonomy" id="3031325"/>
    <lineage>
        <taxon>Bacteria</taxon>
        <taxon>Pseudomonadati</taxon>
        <taxon>Bacteroidota</taxon>
        <taxon>Flavobacteriia</taxon>
        <taxon>Flavobacteriales</taxon>
        <taxon>Flavobacteriaceae</taxon>
        <taxon>Flagellimonas</taxon>
    </lineage>
</organism>
<dbReference type="Gene3D" id="3.40.1350.10">
    <property type="match status" value="1"/>
</dbReference>
<dbReference type="EMBL" id="JARFVB010000001">
    <property type="protein sequence ID" value="MDF0714843.1"/>
    <property type="molecule type" value="Genomic_DNA"/>
</dbReference>
<dbReference type="InterPro" id="IPR036388">
    <property type="entry name" value="WH-like_DNA-bd_sf"/>
</dbReference>
<dbReference type="InterPro" id="IPR011335">
    <property type="entry name" value="Restrct_endonuc-II-like"/>
</dbReference>
<evidence type="ECO:0000259" key="1">
    <source>
        <dbReference type="Pfam" id="PF04471"/>
    </source>
</evidence>
<reference evidence="3 4" key="1">
    <citation type="submission" date="2023-03" db="EMBL/GenBank/DDBJ databases">
        <title>Muricauda XX sp. nov. and Muricauda XXX sp. nov., two novel species isolated from Okinawa Trough.</title>
        <authorList>
            <person name="Cao W."/>
            <person name="Deng X."/>
        </authorList>
    </citation>
    <scope>NUCLEOTIDE SEQUENCE [LARGE SCALE GENOMIC DNA]</scope>
    <source>
        <strain evidence="3 4">334s03</strain>
    </source>
</reference>
<keyword evidence="3" id="KW-0255">Endonuclease</keyword>
<evidence type="ECO:0000313" key="4">
    <source>
        <dbReference type="Proteomes" id="UP001221366"/>
    </source>
</evidence>
<keyword evidence="3" id="KW-0378">Hydrolase</keyword>
<proteinExistence type="predicted"/>
<dbReference type="Proteomes" id="UP001221366">
    <property type="component" value="Unassembled WGS sequence"/>
</dbReference>
<protein>
    <submittedName>
        <fullName evidence="3">Restriction endonuclease</fullName>
        <ecNumber evidence="3">3.1.21.-</ecNumber>
    </submittedName>
</protein>
<dbReference type="PANTHER" id="PTHR30015">
    <property type="entry name" value="MRR RESTRICTION SYSTEM PROTEIN"/>
    <property type="match status" value="1"/>
</dbReference>